<feature type="transmembrane region" description="Helical" evidence="10">
    <location>
        <begin position="23"/>
        <end position="45"/>
    </location>
</feature>
<evidence type="ECO:0000256" key="10">
    <source>
        <dbReference type="SAM" id="Phobius"/>
    </source>
</evidence>
<feature type="transmembrane region" description="Helical" evidence="10">
    <location>
        <begin position="338"/>
        <end position="361"/>
    </location>
</feature>
<evidence type="ECO:0000256" key="4">
    <source>
        <dbReference type="ARBA" id="ARBA00022475"/>
    </source>
</evidence>
<keyword evidence="6 10" id="KW-1133">Transmembrane helix</keyword>
<evidence type="ECO:0000256" key="2">
    <source>
        <dbReference type="ARBA" id="ARBA00005887"/>
    </source>
</evidence>
<dbReference type="PANTHER" id="PTHR43029:SF28">
    <property type="entry name" value="AMMONIUM TRANSPORTER 2 MEMBER 4"/>
    <property type="match status" value="1"/>
</dbReference>
<comment type="subcellular location">
    <subcellularLocation>
        <location evidence="1">Cell membrane</location>
        <topology evidence="1">Multi-pass membrane protein</topology>
    </subcellularLocation>
</comment>
<comment type="caution">
    <text evidence="12">The sequence shown here is derived from an EMBL/GenBank/DDBJ whole genome shotgun (WGS) entry which is preliminary data.</text>
</comment>
<sequence length="477" mass="51773">MEFPPNLLPDEASPEWLNKGDNAWQLMAATVVGLQSIPGLVILYGSLVKKTWAVNSAFMAFYAFAAVLLCWVGWGFRMSFGEKMVFFLGKPGVALDQEFLLGKAFLGLFPTATMVFFQGVFAGITLILIAGALLGRMNIRAWMLFVPLWLTCSYTVTAFSIWCPEGWLAKLGVIDFSGGYVIHLSAGVAGYTAAYWVGPRYEKERERFPSNNMIVGLAGAGLLWMGWSGFNGGGPFVVSTVASLAVLNTHVCAAASIMVWVLLDTFYFGKPTVFGAIQGMITGLVCITPAAGVVQGWAAILMGLISGSVPWYTMMILHNKVPFLNQIDDPMAVFHTHAVAGALGGILTGLFAVPKLCRLFYMVPDWEKYIGLAYGLQNGATGAGLRQMGIQVGAIVFVILFNFVTTSLICLLVGAIVPLRLHTDALQMGDKVVHGEEAFALNADSAKFESLNNNKIYDTQEFSFVREPRALTQLQMV</sequence>
<name>A0AAN9QF79_PHACN</name>
<feature type="transmembrane region" description="Helical" evidence="10">
    <location>
        <begin position="115"/>
        <end position="134"/>
    </location>
</feature>
<dbReference type="SUPFAM" id="SSF111352">
    <property type="entry name" value="Ammonium transporter"/>
    <property type="match status" value="1"/>
</dbReference>
<evidence type="ECO:0000256" key="1">
    <source>
        <dbReference type="ARBA" id="ARBA00004651"/>
    </source>
</evidence>
<keyword evidence="5 10" id="KW-0812">Transmembrane</keyword>
<evidence type="ECO:0000256" key="9">
    <source>
        <dbReference type="ARBA" id="ARBA00023180"/>
    </source>
</evidence>
<dbReference type="InterPro" id="IPR029020">
    <property type="entry name" value="Ammonium/urea_transptr"/>
</dbReference>
<feature type="transmembrane region" description="Helical" evidence="10">
    <location>
        <begin position="52"/>
        <end position="74"/>
    </location>
</feature>
<dbReference type="FunFam" id="1.10.3430.10:FF:000005">
    <property type="entry name" value="Ammonium transporter"/>
    <property type="match status" value="1"/>
</dbReference>
<evidence type="ECO:0000256" key="8">
    <source>
        <dbReference type="ARBA" id="ARBA00023177"/>
    </source>
</evidence>
<evidence type="ECO:0000259" key="11">
    <source>
        <dbReference type="Pfam" id="PF00909"/>
    </source>
</evidence>
<comment type="similarity">
    <text evidence="2">Belongs to the ammonia transporter channel (TC 1.A.11.2) family.</text>
</comment>
<feature type="transmembrane region" description="Helical" evidence="10">
    <location>
        <begin position="394"/>
        <end position="419"/>
    </location>
</feature>
<dbReference type="InterPro" id="IPR024041">
    <property type="entry name" value="NH4_transpt_AmtB-like_dom"/>
</dbReference>
<evidence type="ECO:0000256" key="5">
    <source>
        <dbReference type="ARBA" id="ARBA00022692"/>
    </source>
</evidence>
<evidence type="ECO:0000313" key="12">
    <source>
        <dbReference type="EMBL" id="KAK7332871.1"/>
    </source>
</evidence>
<reference evidence="12 13" key="1">
    <citation type="submission" date="2024-01" db="EMBL/GenBank/DDBJ databases">
        <title>The genomes of 5 underutilized Papilionoideae crops provide insights into root nodulation and disease resistanc.</title>
        <authorList>
            <person name="Jiang F."/>
        </authorList>
    </citation>
    <scope>NUCLEOTIDE SEQUENCE [LARGE SCALE GENOMIC DNA]</scope>
    <source>
        <strain evidence="12">JINMINGXINNONG_FW02</strain>
        <tissue evidence="12">Leaves</tissue>
    </source>
</reference>
<dbReference type="GO" id="GO:0009610">
    <property type="term" value="P:response to symbiotic fungus"/>
    <property type="evidence" value="ECO:0007669"/>
    <property type="project" value="UniProtKB-ARBA"/>
</dbReference>
<proteinExistence type="inferred from homology"/>
<keyword evidence="13" id="KW-1185">Reference proteome</keyword>
<feature type="transmembrane region" description="Helical" evidence="10">
    <location>
        <begin position="236"/>
        <end position="261"/>
    </location>
</feature>
<evidence type="ECO:0000256" key="6">
    <source>
        <dbReference type="ARBA" id="ARBA00022989"/>
    </source>
</evidence>
<organism evidence="12 13">
    <name type="scientific">Phaseolus coccineus</name>
    <name type="common">Scarlet runner bean</name>
    <name type="synonym">Phaseolus multiflorus</name>
    <dbReference type="NCBI Taxonomy" id="3886"/>
    <lineage>
        <taxon>Eukaryota</taxon>
        <taxon>Viridiplantae</taxon>
        <taxon>Streptophyta</taxon>
        <taxon>Embryophyta</taxon>
        <taxon>Tracheophyta</taxon>
        <taxon>Spermatophyta</taxon>
        <taxon>Magnoliopsida</taxon>
        <taxon>eudicotyledons</taxon>
        <taxon>Gunneridae</taxon>
        <taxon>Pentapetalae</taxon>
        <taxon>rosids</taxon>
        <taxon>fabids</taxon>
        <taxon>Fabales</taxon>
        <taxon>Fabaceae</taxon>
        <taxon>Papilionoideae</taxon>
        <taxon>50 kb inversion clade</taxon>
        <taxon>NPAAA clade</taxon>
        <taxon>indigoferoid/millettioid clade</taxon>
        <taxon>Phaseoleae</taxon>
        <taxon>Phaseolus</taxon>
    </lineage>
</organism>
<accession>A0AAN9QF79</accession>
<feature type="domain" description="Ammonium transporter AmtB-like" evidence="11">
    <location>
        <begin position="23"/>
        <end position="438"/>
    </location>
</feature>
<keyword evidence="9" id="KW-0325">Glycoprotein</keyword>
<dbReference type="PANTHER" id="PTHR43029">
    <property type="entry name" value="AMMONIUM TRANSPORTER MEP2"/>
    <property type="match status" value="1"/>
</dbReference>
<gene>
    <name evidence="12" type="ORF">VNO80_29627</name>
</gene>
<dbReference type="InterPro" id="IPR001905">
    <property type="entry name" value="Ammonium_transpt"/>
</dbReference>
<protein>
    <recommendedName>
        <fullName evidence="11">Ammonium transporter AmtB-like domain-containing protein</fullName>
    </recommendedName>
</protein>
<feature type="transmembrane region" description="Helical" evidence="10">
    <location>
        <begin position="210"/>
        <end position="230"/>
    </location>
</feature>
<feature type="transmembrane region" description="Helical" evidence="10">
    <location>
        <begin position="180"/>
        <end position="198"/>
    </location>
</feature>
<dbReference type="InterPro" id="IPR002229">
    <property type="entry name" value="RhesusRHD"/>
</dbReference>
<keyword evidence="3" id="KW-0813">Transport</keyword>
<dbReference type="Gene3D" id="1.10.3430.10">
    <property type="entry name" value="Ammonium transporter AmtB like domains"/>
    <property type="match status" value="1"/>
</dbReference>
<keyword evidence="7 10" id="KW-0472">Membrane</keyword>
<dbReference type="PRINTS" id="PR00342">
    <property type="entry name" value="RHESUSRHD"/>
</dbReference>
<feature type="transmembrane region" description="Helical" evidence="10">
    <location>
        <begin position="141"/>
        <end position="160"/>
    </location>
</feature>
<evidence type="ECO:0000313" key="13">
    <source>
        <dbReference type="Proteomes" id="UP001374584"/>
    </source>
</evidence>
<dbReference type="Pfam" id="PF00909">
    <property type="entry name" value="Ammonium_transp"/>
    <property type="match status" value="1"/>
</dbReference>
<keyword evidence="8" id="KW-0924">Ammonia transport</keyword>
<evidence type="ECO:0000256" key="7">
    <source>
        <dbReference type="ARBA" id="ARBA00023136"/>
    </source>
</evidence>
<dbReference type="GO" id="GO:0005886">
    <property type="term" value="C:plasma membrane"/>
    <property type="evidence" value="ECO:0007669"/>
    <property type="project" value="UniProtKB-SubCell"/>
</dbReference>
<dbReference type="Proteomes" id="UP001374584">
    <property type="component" value="Unassembled WGS sequence"/>
</dbReference>
<dbReference type="EMBL" id="JAYMYR010000011">
    <property type="protein sequence ID" value="KAK7332871.1"/>
    <property type="molecule type" value="Genomic_DNA"/>
</dbReference>
<dbReference type="GO" id="GO:0008519">
    <property type="term" value="F:ammonium channel activity"/>
    <property type="evidence" value="ECO:0007669"/>
    <property type="project" value="InterPro"/>
</dbReference>
<dbReference type="AlphaFoldDB" id="A0AAN9QF79"/>
<keyword evidence="4" id="KW-1003">Cell membrane</keyword>
<evidence type="ECO:0000256" key="3">
    <source>
        <dbReference type="ARBA" id="ARBA00022448"/>
    </source>
</evidence>